<dbReference type="AlphaFoldDB" id="A0A934R1Y8"/>
<dbReference type="EMBL" id="JAENIK010000001">
    <property type="protein sequence ID" value="MBK1814050.1"/>
    <property type="molecule type" value="Genomic_DNA"/>
</dbReference>
<dbReference type="Proteomes" id="UP000600139">
    <property type="component" value="Unassembled WGS sequence"/>
</dbReference>
<feature type="domain" description="Zn-dependent metallo-hydrolase RNA specificity" evidence="1">
    <location>
        <begin position="4"/>
        <end position="30"/>
    </location>
</feature>
<organism evidence="2 3">
    <name type="scientific">Luteolibacter yonseiensis</name>
    <dbReference type="NCBI Taxonomy" id="1144680"/>
    <lineage>
        <taxon>Bacteria</taxon>
        <taxon>Pseudomonadati</taxon>
        <taxon>Verrucomicrobiota</taxon>
        <taxon>Verrucomicrobiia</taxon>
        <taxon>Verrucomicrobiales</taxon>
        <taxon>Verrucomicrobiaceae</taxon>
        <taxon>Luteolibacter</taxon>
    </lineage>
</organism>
<comment type="caution">
    <text evidence="2">The sequence shown here is derived from an EMBL/GenBank/DDBJ whole genome shotgun (WGS) entry which is preliminary data.</text>
</comment>
<sequence>MFQRTTGPKHRTWLVHGEPDSAQKLRQGLTAVHPSTVEIAELGGEVEF</sequence>
<name>A0A934R1Y8_9BACT</name>
<reference evidence="2" key="1">
    <citation type="submission" date="2021-01" db="EMBL/GenBank/DDBJ databases">
        <title>Modified the classification status of verrucomicrobia.</title>
        <authorList>
            <person name="Feng X."/>
        </authorList>
    </citation>
    <scope>NUCLEOTIDE SEQUENCE</scope>
    <source>
        <strain evidence="2">JCM 18052</strain>
    </source>
</reference>
<dbReference type="Pfam" id="PF07521">
    <property type="entry name" value="RMMBL"/>
    <property type="match status" value="1"/>
</dbReference>
<evidence type="ECO:0000259" key="1">
    <source>
        <dbReference type="Pfam" id="PF07521"/>
    </source>
</evidence>
<gene>
    <name evidence="2" type="ORF">JIN84_00315</name>
</gene>
<keyword evidence="3" id="KW-1185">Reference proteome</keyword>
<proteinExistence type="predicted"/>
<protein>
    <recommendedName>
        <fullName evidence="1">Zn-dependent metallo-hydrolase RNA specificity domain-containing protein</fullName>
    </recommendedName>
</protein>
<dbReference type="RefSeq" id="WP_200349016.1">
    <property type="nucleotide sequence ID" value="NZ_BAABHZ010000005.1"/>
</dbReference>
<dbReference type="InterPro" id="IPR011108">
    <property type="entry name" value="RMMBL"/>
</dbReference>
<evidence type="ECO:0000313" key="3">
    <source>
        <dbReference type="Proteomes" id="UP000600139"/>
    </source>
</evidence>
<evidence type="ECO:0000313" key="2">
    <source>
        <dbReference type="EMBL" id="MBK1814050.1"/>
    </source>
</evidence>
<accession>A0A934R1Y8</accession>